<protein>
    <submittedName>
        <fullName evidence="9">Unannotated protein</fullName>
    </submittedName>
</protein>
<dbReference type="PANTHER" id="PTHR34979">
    <property type="entry name" value="INNER MEMBRANE PROTEIN YGAZ"/>
    <property type="match status" value="1"/>
</dbReference>
<keyword evidence="4" id="KW-1003">Cell membrane</keyword>
<sequence length="238" mass="23917">MAKQSSVTSISIGVGLATGLYGISFGALSVAAGLDIWQTQVLSLLMFSGGSQFAFVGVIAAAGGAGVGTAGVGAAIISAWLLGIRNGFYAVRLAPILNRVGLGKLVPAMLTIDESTAVSTSQAEHENQVRGFWLTGAAVFVFWNLMTLAGAILGDALGDPSKWGLDAAAAAAFLGLLWPRLKERQAVAVAAAALIIATAATPFLSAGVPVLLAGVAAVAVGLFNWFANKSENGTGANA</sequence>
<evidence type="ECO:0000256" key="7">
    <source>
        <dbReference type="ARBA" id="ARBA00023136"/>
    </source>
</evidence>
<evidence type="ECO:0000256" key="1">
    <source>
        <dbReference type="ARBA" id="ARBA00004651"/>
    </source>
</evidence>
<feature type="transmembrane region" description="Helical" evidence="8">
    <location>
        <begin position="210"/>
        <end position="227"/>
    </location>
</feature>
<accession>A0A6J6GY33</accession>
<gene>
    <name evidence="9" type="ORF">UFOPK1857_00137</name>
</gene>
<comment type="subcellular location">
    <subcellularLocation>
        <location evidence="1">Cell membrane</location>
        <topology evidence="1">Multi-pass membrane protein</topology>
    </subcellularLocation>
</comment>
<evidence type="ECO:0000256" key="5">
    <source>
        <dbReference type="ARBA" id="ARBA00022692"/>
    </source>
</evidence>
<keyword evidence="7 8" id="KW-0472">Membrane</keyword>
<dbReference type="GO" id="GO:1903785">
    <property type="term" value="P:L-valine transmembrane transport"/>
    <property type="evidence" value="ECO:0007669"/>
    <property type="project" value="TreeGrafter"/>
</dbReference>
<feature type="transmembrane region" description="Helical" evidence="8">
    <location>
        <begin position="186"/>
        <end position="204"/>
    </location>
</feature>
<feature type="transmembrane region" description="Helical" evidence="8">
    <location>
        <begin position="132"/>
        <end position="154"/>
    </location>
</feature>
<feature type="transmembrane region" description="Helical" evidence="8">
    <location>
        <begin position="12"/>
        <end position="34"/>
    </location>
</feature>
<feature type="transmembrane region" description="Helical" evidence="8">
    <location>
        <begin position="54"/>
        <end position="82"/>
    </location>
</feature>
<dbReference type="EMBL" id="CAEZUU010000014">
    <property type="protein sequence ID" value="CAB4606287.1"/>
    <property type="molecule type" value="Genomic_DNA"/>
</dbReference>
<evidence type="ECO:0000256" key="8">
    <source>
        <dbReference type="SAM" id="Phobius"/>
    </source>
</evidence>
<reference evidence="9" key="1">
    <citation type="submission" date="2020-05" db="EMBL/GenBank/DDBJ databases">
        <authorList>
            <person name="Chiriac C."/>
            <person name="Salcher M."/>
            <person name="Ghai R."/>
            <person name="Kavagutti S V."/>
        </authorList>
    </citation>
    <scope>NUCLEOTIDE SEQUENCE</scope>
</reference>
<proteinExistence type="inferred from homology"/>
<evidence type="ECO:0000256" key="3">
    <source>
        <dbReference type="ARBA" id="ARBA00022448"/>
    </source>
</evidence>
<keyword evidence="6 8" id="KW-1133">Transmembrane helix</keyword>
<evidence type="ECO:0000313" key="9">
    <source>
        <dbReference type="EMBL" id="CAB4606287.1"/>
    </source>
</evidence>
<evidence type="ECO:0000256" key="2">
    <source>
        <dbReference type="ARBA" id="ARBA00010735"/>
    </source>
</evidence>
<keyword evidence="3" id="KW-0813">Transport</keyword>
<keyword evidence="5 8" id="KW-0812">Transmembrane</keyword>
<name>A0A6J6GY33_9ZZZZ</name>
<dbReference type="PANTHER" id="PTHR34979:SF1">
    <property type="entry name" value="INNER MEMBRANE PROTEIN YGAZ"/>
    <property type="match status" value="1"/>
</dbReference>
<dbReference type="Pfam" id="PF03591">
    <property type="entry name" value="AzlC"/>
    <property type="match status" value="1"/>
</dbReference>
<evidence type="ECO:0000256" key="4">
    <source>
        <dbReference type="ARBA" id="ARBA00022475"/>
    </source>
</evidence>
<feature type="transmembrane region" description="Helical" evidence="8">
    <location>
        <begin position="160"/>
        <end position="179"/>
    </location>
</feature>
<dbReference type="AlphaFoldDB" id="A0A6J6GY33"/>
<dbReference type="InterPro" id="IPR011606">
    <property type="entry name" value="Brnchd-chn_aa_trnsp_permease"/>
</dbReference>
<dbReference type="GO" id="GO:0005886">
    <property type="term" value="C:plasma membrane"/>
    <property type="evidence" value="ECO:0007669"/>
    <property type="project" value="UniProtKB-SubCell"/>
</dbReference>
<organism evidence="9">
    <name type="scientific">freshwater metagenome</name>
    <dbReference type="NCBI Taxonomy" id="449393"/>
    <lineage>
        <taxon>unclassified sequences</taxon>
        <taxon>metagenomes</taxon>
        <taxon>ecological metagenomes</taxon>
    </lineage>
</organism>
<evidence type="ECO:0000256" key="6">
    <source>
        <dbReference type="ARBA" id="ARBA00022989"/>
    </source>
</evidence>
<comment type="similarity">
    <text evidence="2">Belongs to the AzlC family.</text>
</comment>